<protein>
    <submittedName>
        <fullName evidence="1">Uncharacterized protein</fullName>
    </submittedName>
</protein>
<dbReference type="Proteomes" id="UP000664163">
    <property type="component" value="Unassembled WGS sequence"/>
</dbReference>
<gene>
    <name evidence="1" type="ORF">J0X13_03125</name>
</gene>
<dbReference type="RefSeq" id="WP_207070003.1">
    <property type="nucleotide sequence ID" value="NZ_JAFLND010000001.1"/>
</dbReference>
<evidence type="ECO:0000313" key="2">
    <source>
        <dbReference type="Proteomes" id="UP000664163"/>
    </source>
</evidence>
<comment type="caution">
    <text evidence="1">The sequence shown here is derived from an EMBL/GenBank/DDBJ whole genome shotgun (WGS) entry which is preliminary data.</text>
</comment>
<dbReference type="EMBL" id="JAFLND010000001">
    <property type="protein sequence ID" value="MBO0329523.1"/>
    <property type="molecule type" value="Genomic_DNA"/>
</dbReference>
<sequence>MLNRNLVKVLSKVYRYENSEYDFDKKVDVYQIPDSLSNEQKELLKASNFELNRVREHNHDNVIKELKGIVENAHLEYIVSNMFIKAIGSGFNRGIQSIFSYYFAQNMPLHDFDLLTRKGYRTENTCKICGINKKMWHNDSENLYDLYIGYCRFGGYAEMLLDLKEVLTFKNITATDNEKSVFLKVIEIIENAPNDETPSKLIKRLAKEKCLPGSNNTSRVWIVKCLAELGILKNRYDANYSIMNPFIHYEQKLEWELDIHKNSPSRAEVEFPISAWRGKLGVNRDYVEKIMANAKTR</sequence>
<accession>A0ABS3ETE5</accession>
<reference evidence="1 2" key="1">
    <citation type="submission" date="2021-03" db="EMBL/GenBank/DDBJ databases">
        <title>Muricauda sp. CAU 1631 isolated from Incheon.</title>
        <authorList>
            <person name="Kim W."/>
        </authorList>
    </citation>
    <scope>NUCLEOTIDE SEQUENCE [LARGE SCALE GENOMIC DNA]</scope>
    <source>
        <strain evidence="1 2">CAU 1631</strain>
    </source>
</reference>
<organism evidence="1 2">
    <name type="scientific">[Muricauda] lutisoli</name>
    <dbReference type="NCBI Taxonomy" id="2816035"/>
    <lineage>
        <taxon>Bacteria</taxon>
        <taxon>Pseudomonadati</taxon>
        <taxon>Bacteroidota</taxon>
        <taxon>Flavobacteriia</taxon>
        <taxon>Flavobacteriales</taxon>
        <taxon>Flavobacteriaceae</taxon>
        <taxon>Allomuricauda</taxon>
    </lineage>
</organism>
<keyword evidence="2" id="KW-1185">Reference proteome</keyword>
<proteinExistence type="predicted"/>
<evidence type="ECO:0000313" key="1">
    <source>
        <dbReference type="EMBL" id="MBO0329523.1"/>
    </source>
</evidence>
<name>A0ABS3ETE5_9FLAO</name>